<sequence>MLKVETIESQQNLVCKNKHNLPISQIVWDVNLKLDERLLCIQCVEDYESEQRTMGFKKVLKMIEEKQQNKVQEYDNLLMPHIDSVLQLQGAITDLKQGIIKQLDEVLKISKEWIKNLEFTKQQLNKYSFFQELDKLIKNEQNDFDETKLKKEIYLIHNELSSQINEKLECFNVFKEYNDCKEILKKIINVEELQQYSPPLSPIKLLSERLSMKLPQQSRSSNQLQSLLMNNSQIGNSSNTYELLPQMSHKQTYFCRAIAINHDNSIIIVASNSNIKVMEIFIQEQQVISSNTINSISEMEIKRTPKLLQLLQGDHTDFVNTLNFFKNTPSMLNSFISGSKDSTIIIWSPNSLSSQPTFWSPLFKLNGHSNSIRCLIIHHLSEDLFISGSDDQSIKFWSSASFYQQKQKWICQQTIKEHQDCIWALSLNEDGNQLISCGEDKFIIVMQLSNKQLWEIKQKIQVDVQGMRVCFIDNYQFAFQPCSGKALPNLSIFTFNSQSGMFTKTQDIPVQGGEQPCVFYFPQKYIPSKQLLISKNGCYVNLIRFSFSPSSFDFIQDCKLEQSIHFGIESDGEIFGTISEDGEFLITWDSKSKDVQIRQYQEKKQ</sequence>
<dbReference type="PROSITE" id="PS50294">
    <property type="entry name" value="WD_REPEATS_REGION"/>
    <property type="match status" value="1"/>
</dbReference>
<keyword evidence="3" id="KW-1185">Reference proteome</keyword>
<dbReference type="GO" id="GO:0016226">
    <property type="term" value="P:iron-sulfur cluster assembly"/>
    <property type="evidence" value="ECO:0007669"/>
    <property type="project" value="TreeGrafter"/>
</dbReference>
<accession>A0A8S1RD00</accession>
<name>A0A8S1RD00_9CILI</name>
<proteinExistence type="predicted"/>
<comment type="caution">
    <text evidence="2">The sequence shown here is derived from an EMBL/GenBank/DDBJ whole genome shotgun (WGS) entry which is preliminary data.</text>
</comment>
<feature type="repeat" description="WD" evidence="1">
    <location>
        <begin position="365"/>
        <end position="398"/>
    </location>
</feature>
<dbReference type="InterPro" id="IPR001680">
    <property type="entry name" value="WD40_rpt"/>
</dbReference>
<dbReference type="OrthoDB" id="71437at2759"/>
<evidence type="ECO:0000313" key="2">
    <source>
        <dbReference type="EMBL" id="CAD8124545.1"/>
    </source>
</evidence>
<evidence type="ECO:0008006" key="4">
    <source>
        <dbReference type="Google" id="ProtNLM"/>
    </source>
</evidence>
<dbReference type="PROSITE" id="PS50082">
    <property type="entry name" value="WD_REPEATS_2"/>
    <property type="match status" value="1"/>
</dbReference>
<organism evidence="2 3">
    <name type="scientific">Paramecium sonneborni</name>
    <dbReference type="NCBI Taxonomy" id="65129"/>
    <lineage>
        <taxon>Eukaryota</taxon>
        <taxon>Sar</taxon>
        <taxon>Alveolata</taxon>
        <taxon>Ciliophora</taxon>
        <taxon>Intramacronucleata</taxon>
        <taxon>Oligohymenophorea</taxon>
        <taxon>Peniculida</taxon>
        <taxon>Parameciidae</taxon>
        <taxon>Paramecium</taxon>
    </lineage>
</organism>
<reference evidence="2" key="1">
    <citation type="submission" date="2021-01" db="EMBL/GenBank/DDBJ databases">
        <authorList>
            <consortium name="Genoscope - CEA"/>
            <person name="William W."/>
        </authorList>
    </citation>
    <scope>NUCLEOTIDE SEQUENCE</scope>
</reference>
<evidence type="ECO:0000256" key="1">
    <source>
        <dbReference type="PROSITE-ProRule" id="PRU00221"/>
    </source>
</evidence>
<dbReference type="SMART" id="SM00320">
    <property type="entry name" value="WD40"/>
    <property type="match status" value="4"/>
</dbReference>
<dbReference type="AlphaFoldDB" id="A0A8S1RD00"/>
<gene>
    <name evidence="2" type="ORF">PSON_ATCC_30995.1.T1520009</name>
</gene>
<protein>
    <recommendedName>
        <fullName evidence="4">WD domain, G-beta repeat protein</fullName>
    </recommendedName>
</protein>
<dbReference type="Proteomes" id="UP000692954">
    <property type="component" value="Unassembled WGS sequence"/>
</dbReference>
<keyword evidence="1" id="KW-0853">WD repeat</keyword>
<dbReference type="Pfam" id="PF00400">
    <property type="entry name" value="WD40"/>
    <property type="match status" value="3"/>
</dbReference>
<dbReference type="FunFam" id="2.130.10.10:FF:002639">
    <property type="entry name" value="Uncharacterized protein"/>
    <property type="match status" value="1"/>
</dbReference>
<evidence type="ECO:0000313" key="3">
    <source>
        <dbReference type="Proteomes" id="UP000692954"/>
    </source>
</evidence>
<dbReference type="PANTHER" id="PTHR19920:SF0">
    <property type="entry name" value="CYTOSOLIC IRON-SULFUR PROTEIN ASSEMBLY PROTEIN CIAO1-RELATED"/>
    <property type="match status" value="1"/>
</dbReference>
<dbReference type="GO" id="GO:0097361">
    <property type="term" value="C:cytosolic [4Fe-4S] assembly targeting complex"/>
    <property type="evidence" value="ECO:0007669"/>
    <property type="project" value="TreeGrafter"/>
</dbReference>
<dbReference type="PANTHER" id="PTHR19920">
    <property type="entry name" value="WD40 PROTEIN CIAO1"/>
    <property type="match status" value="1"/>
</dbReference>
<dbReference type="EMBL" id="CAJJDN010000152">
    <property type="protein sequence ID" value="CAD8124545.1"/>
    <property type="molecule type" value="Genomic_DNA"/>
</dbReference>